<dbReference type="Pfam" id="PF04860">
    <property type="entry name" value="Phage_portal"/>
    <property type="match status" value="1"/>
</dbReference>
<dbReference type="InterPro" id="IPR006427">
    <property type="entry name" value="Portal_HK97"/>
</dbReference>
<dbReference type="EMBL" id="QFPX01000010">
    <property type="protein sequence ID" value="PZQ54182.1"/>
    <property type="molecule type" value="Genomic_DNA"/>
</dbReference>
<sequence>MARKPCSVNWLQSALAWCGIPIGGQDGENFRTGRITTERNGFVEVSSEASALGLSATWACVNFWAGNIAGLPVTVYRNGPDGIAVEARDHPLFWILHDSPNYDQSAYDFWEFMCACLELHGNAYAEIEKRSDGTIQSLTPIRPDIVNVRRLASGELEYRWEADGRRAVVTQESVLHIRGFGGGPLGGLSPLQVCRRTFGSAVATDRAANAMFANGARPSGILSTDKALTGDQRPKLEGLLQEKFVGAANSGRPMVLDNGVKWEQLSISPADAEMLESRQFSVEDICRIFEVDPHLVGHTAGNTQLGSSIGDQTLSLLKFKMRKRLKRIEGALEKQLLTTADRRAGVSIEFNVEGFLRADSVGRASYYDIMKQFMTKNEIRALEGLKPVDGGDVLFTQMQDVPLAQAIAGPTEKIDDRTQ</sequence>
<dbReference type="Proteomes" id="UP000249082">
    <property type="component" value="Unassembled WGS sequence"/>
</dbReference>
<name>A0A2W5NL62_9SPHN</name>
<gene>
    <name evidence="1" type="ORF">DI555_14075</name>
</gene>
<comment type="caution">
    <text evidence="1">The sequence shown here is derived from an EMBL/GenBank/DDBJ whole genome shotgun (WGS) entry which is preliminary data.</text>
</comment>
<evidence type="ECO:0000313" key="1">
    <source>
        <dbReference type="EMBL" id="PZQ54182.1"/>
    </source>
</evidence>
<reference evidence="1 2" key="1">
    <citation type="submission" date="2017-08" db="EMBL/GenBank/DDBJ databases">
        <title>Infants hospitalized years apart are colonized by the same room-sourced microbial strains.</title>
        <authorList>
            <person name="Brooks B."/>
            <person name="Olm M.R."/>
            <person name="Firek B.A."/>
            <person name="Baker R."/>
            <person name="Thomas B.C."/>
            <person name="Morowitz M.J."/>
            <person name="Banfield J.F."/>
        </authorList>
    </citation>
    <scope>NUCLEOTIDE SEQUENCE [LARGE SCALE GENOMIC DNA]</scope>
    <source>
        <strain evidence="1">S2_005_002_R2_33</strain>
    </source>
</reference>
<proteinExistence type="predicted"/>
<evidence type="ECO:0000313" key="2">
    <source>
        <dbReference type="Proteomes" id="UP000249082"/>
    </source>
</evidence>
<accession>A0A2W5NL62</accession>
<dbReference type="NCBIfam" id="TIGR01537">
    <property type="entry name" value="portal_HK97"/>
    <property type="match status" value="1"/>
</dbReference>
<protein>
    <submittedName>
        <fullName evidence="1">Phage portal protein</fullName>
    </submittedName>
</protein>
<dbReference type="InterPro" id="IPR006944">
    <property type="entry name" value="Phage/GTA_portal"/>
</dbReference>
<organism evidence="1 2">
    <name type="scientific">Novosphingobium pentaromativorans</name>
    <dbReference type="NCBI Taxonomy" id="205844"/>
    <lineage>
        <taxon>Bacteria</taxon>
        <taxon>Pseudomonadati</taxon>
        <taxon>Pseudomonadota</taxon>
        <taxon>Alphaproteobacteria</taxon>
        <taxon>Sphingomonadales</taxon>
        <taxon>Sphingomonadaceae</taxon>
        <taxon>Novosphingobium</taxon>
    </lineage>
</organism>
<dbReference type="AlphaFoldDB" id="A0A2W5NL62"/>